<gene>
    <name evidence="1" type="ORF">E4N76_12560</name>
</gene>
<accession>A0ABY5HWE5</accession>
<organism evidence="1 2">
    <name type="scientific">Treponema putidum</name>
    <dbReference type="NCBI Taxonomy" id="221027"/>
    <lineage>
        <taxon>Bacteria</taxon>
        <taxon>Pseudomonadati</taxon>
        <taxon>Spirochaetota</taxon>
        <taxon>Spirochaetia</taxon>
        <taxon>Spirochaetales</taxon>
        <taxon>Treponemataceae</taxon>
        <taxon>Treponema</taxon>
    </lineage>
</organism>
<reference evidence="1" key="1">
    <citation type="submission" date="2019-04" db="EMBL/GenBank/DDBJ databases">
        <title>Whole genome sequencing of oral phylogroup 2 treponemes.</title>
        <authorList>
            <person name="Chan Y."/>
            <person name="Zeng H.H."/>
            <person name="Yu X.L."/>
            <person name="Leung W.K."/>
            <person name="Watt R.M."/>
        </authorList>
    </citation>
    <scope>NUCLEOTIDE SEQUENCE</scope>
    <source>
        <strain evidence="1">OMZ 847</strain>
    </source>
</reference>
<dbReference type="Proteomes" id="UP001059401">
    <property type="component" value="Chromosome"/>
</dbReference>
<evidence type="ECO:0000313" key="1">
    <source>
        <dbReference type="EMBL" id="UTY29706.1"/>
    </source>
</evidence>
<protein>
    <recommendedName>
        <fullName evidence="3">Phage protein</fullName>
    </recommendedName>
</protein>
<proteinExistence type="predicted"/>
<evidence type="ECO:0000313" key="2">
    <source>
        <dbReference type="Proteomes" id="UP001059401"/>
    </source>
</evidence>
<name>A0ABY5HWE5_9SPIR</name>
<evidence type="ECO:0008006" key="3">
    <source>
        <dbReference type="Google" id="ProtNLM"/>
    </source>
</evidence>
<dbReference type="RefSeq" id="WP_255805315.1">
    <property type="nucleotide sequence ID" value="NZ_CP038802.1"/>
</dbReference>
<keyword evidence="2" id="KW-1185">Reference proteome</keyword>
<dbReference type="EMBL" id="CP038802">
    <property type="protein sequence ID" value="UTY29706.1"/>
    <property type="molecule type" value="Genomic_DNA"/>
</dbReference>
<sequence>MSKADRIKENLEDSYTEKVERIYEFPKFLHVLSVGFDDDEVENISNMDFIAVMNAINLHYANIS</sequence>